<protein>
    <submittedName>
        <fullName evidence="2">Uncharacterized protein</fullName>
    </submittedName>
</protein>
<reference evidence="2" key="1">
    <citation type="submission" date="2020-02" db="EMBL/GenBank/DDBJ databases">
        <authorList>
            <person name="Meier V. D."/>
        </authorList>
    </citation>
    <scope>NUCLEOTIDE SEQUENCE</scope>
    <source>
        <strain evidence="2">AVDCRST_MAG88</strain>
    </source>
</reference>
<proteinExistence type="predicted"/>
<evidence type="ECO:0000256" key="1">
    <source>
        <dbReference type="SAM" id="MobiDB-lite"/>
    </source>
</evidence>
<feature type="non-terminal residue" evidence="2">
    <location>
        <position position="1"/>
    </location>
</feature>
<feature type="region of interest" description="Disordered" evidence="1">
    <location>
        <begin position="1"/>
        <end position="53"/>
    </location>
</feature>
<sequence length="53" mass="5708">VLRAGGLQGGRPRPGHRGAAEQRDNRSCPRTSRCRRTVAGGQQDIGRRSLVAL</sequence>
<organism evidence="2">
    <name type="scientific">uncultured Thermomicrobiales bacterium</name>
    <dbReference type="NCBI Taxonomy" id="1645740"/>
    <lineage>
        <taxon>Bacteria</taxon>
        <taxon>Pseudomonadati</taxon>
        <taxon>Thermomicrobiota</taxon>
        <taxon>Thermomicrobia</taxon>
        <taxon>Thermomicrobiales</taxon>
        <taxon>environmental samples</taxon>
    </lineage>
</organism>
<dbReference type="AlphaFoldDB" id="A0A6J4UYY6"/>
<gene>
    <name evidence="2" type="ORF">AVDCRST_MAG88-1722</name>
</gene>
<feature type="compositionally biased region" description="Basic and acidic residues" evidence="1">
    <location>
        <begin position="18"/>
        <end position="27"/>
    </location>
</feature>
<feature type="non-terminal residue" evidence="2">
    <location>
        <position position="53"/>
    </location>
</feature>
<name>A0A6J4UYY6_9BACT</name>
<evidence type="ECO:0000313" key="2">
    <source>
        <dbReference type="EMBL" id="CAA9563765.1"/>
    </source>
</evidence>
<dbReference type="EMBL" id="CADCWM010000492">
    <property type="protein sequence ID" value="CAA9563765.1"/>
    <property type="molecule type" value="Genomic_DNA"/>
</dbReference>
<accession>A0A6J4UYY6</accession>